<organism evidence="2 3">
    <name type="scientific">BD1-7 clade bacterium</name>
    <dbReference type="NCBI Taxonomy" id="2029982"/>
    <lineage>
        <taxon>Bacteria</taxon>
        <taxon>Pseudomonadati</taxon>
        <taxon>Pseudomonadota</taxon>
        <taxon>Gammaproteobacteria</taxon>
        <taxon>Cellvibrionales</taxon>
        <taxon>Spongiibacteraceae</taxon>
        <taxon>BD1-7 clade</taxon>
    </lineage>
</organism>
<feature type="transmembrane region" description="Helical" evidence="1">
    <location>
        <begin position="6"/>
        <end position="23"/>
    </location>
</feature>
<dbReference type="Gene3D" id="3.30.70.100">
    <property type="match status" value="1"/>
</dbReference>
<reference evidence="2 3" key="1">
    <citation type="submission" date="2019-11" db="EMBL/GenBank/DDBJ databases">
        <authorList>
            <person name="Holert J."/>
        </authorList>
    </citation>
    <scope>NUCLEOTIDE SEQUENCE [LARGE SCALE GENOMIC DNA]</scope>
    <source>
        <strain evidence="2">SB11_3</strain>
    </source>
</reference>
<protein>
    <recommendedName>
        <fullName evidence="4">DUF1330 domain-containing protein</fullName>
    </recommendedName>
</protein>
<keyword evidence="1" id="KW-0472">Membrane</keyword>
<keyword evidence="3" id="KW-1185">Reference proteome</keyword>
<accession>A0A5S9MZ56</accession>
<sequence length="199" mass="22731">MTGLAFIILYVVFFAWYEGYSPLTRRNRRILPNEVDAILQQLQAMSPEADSTNDHLTSVIPTLLENDTGKGFLMVNLLAFNEPKRESIQALETYSKPFMQQLLRHAGHPVLMSKVIGKAIEYWGLPRGSEQWDAVAIVRYRSCRDLVEMALWPKFEALHPHKKQALKKTLAIPIRARFFTGSVHVLVILTLLLMWALIG</sequence>
<evidence type="ECO:0000313" key="2">
    <source>
        <dbReference type="EMBL" id="CAA0082522.1"/>
    </source>
</evidence>
<keyword evidence="1" id="KW-0812">Transmembrane</keyword>
<gene>
    <name evidence="2" type="ORF">OPDIPICF_00424</name>
</gene>
<proteinExistence type="predicted"/>
<feature type="transmembrane region" description="Helical" evidence="1">
    <location>
        <begin position="178"/>
        <end position="198"/>
    </location>
</feature>
<dbReference type="EMBL" id="CACSIO010000001">
    <property type="protein sequence ID" value="CAA0082522.1"/>
    <property type="molecule type" value="Genomic_DNA"/>
</dbReference>
<evidence type="ECO:0000313" key="3">
    <source>
        <dbReference type="Proteomes" id="UP000441399"/>
    </source>
</evidence>
<dbReference type="Proteomes" id="UP000441399">
    <property type="component" value="Unassembled WGS sequence"/>
</dbReference>
<keyword evidence="1" id="KW-1133">Transmembrane helix</keyword>
<evidence type="ECO:0008006" key="4">
    <source>
        <dbReference type="Google" id="ProtNLM"/>
    </source>
</evidence>
<name>A0A5S9MZ56_9GAMM</name>
<dbReference type="AlphaFoldDB" id="A0A5S9MZ56"/>
<evidence type="ECO:0000256" key="1">
    <source>
        <dbReference type="SAM" id="Phobius"/>
    </source>
</evidence>
<dbReference type="OrthoDB" id="8911774at2"/>